<dbReference type="PANTHER" id="PTHR30346">
    <property type="entry name" value="TRANSCRIPTIONAL DUAL REGULATOR HCAR-RELATED"/>
    <property type="match status" value="1"/>
</dbReference>
<dbReference type="InParanoid" id="C7PYZ5"/>
<dbReference type="PRINTS" id="PR00039">
    <property type="entry name" value="HTHLYSR"/>
</dbReference>
<evidence type="ECO:0000256" key="2">
    <source>
        <dbReference type="ARBA" id="ARBA00023015"/>
    </source>
</evidence>
<dbReference type="STRING" id="479433.Caci_0615"/>
<proteinExistence type="inferred from homology"/>
<dbReference type="eggNOG" id="COG0583">
    <property type="taxonomic scope" value="Bacteria"/>
</dbReference>
<dbReference type="InterPro" id="IPR005119">
    <property type="entry name" value="LysR_subst-bd"/>
</dbReference>
<evidence type="ECO:0000256" key="1">
    <source>
        <dbReference type="ARBA" id="ARBA00009437"/>
    </source>
</evidence>
<evidence type="ECO:0000313" key="6">
    <source>
        <dbReference type="EMBL" id="ACU69551.1"/>
    </source>
</evidence>
<evidence type="ECO:0000313" key="7">
    <source>
        <dbReference type="Proteomes" id="UP000000851"/>
    </source>
</evidence>
<dbReference type="AlphaFoldDB" id="C7PYZ5"/>
<dbReference type="PROSITE" id="PS50931">
    <property type="entry name" value="HTH_LYSR"/>
    <property type="match status" value="1"/>
</dbReference>
<dbReference type="EMBL" id="CP001700">
    <property type="protein sequence ID" value="ACU69551.1"/>
    <property type="molecule type" value="Genomic_DNA"/>
</dbReference>
<protein>
    <submittedName>
        <fullName evidence="6">Transcriptional regulator, LysR family</fullName>
    </submittedName>
</protein>
<dbReference type="OrthoDB" id="3171102at2"/>
<keyword evidence="3" id="KW-0238">DNA-binding</keyword>
<dbReference type="GO" id="GO:0032993">
    <property type="term" value="C:protein-DNA complex"/>
    <property type="evidence" value="ECO:0007669"/>
    <property type="project" value="TreeGrafter"/>
</dbReference>
<dbReference type="Pfam" id="PF03466">
    <property type="entry name" value="LysR_substrate"/>
    <property type="match status" value="1"/>
</dbReference>
<dbReference type="GO" id="GO:0003700">
    <property type="term" value="F:DNA-binding transcription factor activity"/>
    <property type="evidence" value="ECO:0007669"/>
    <property type="project" value="InterPro"/>
</dbReference>
<dbReference type="Pfam" id="PF00126">
    <property type="entry name" value="HTH_1"/>
    <property type="match status" value="1"/>
</dbReference>
<name>C7PYZ5_CATAD</name>
<dbReference type="Proteomes" id="UP000000851">
    <property type="component" value="Chromosome"/>
</dbReference>
<comment type="similarity">
    <text evidence="1">Belongs to the LysR transcriptional regulatory family.</text>
</comment>
<evidence type="ECO:0000256" key="4">
    <source>
        <dbReference type="ARBA" id="ARBA00023163"/>
    </source>
</evidence>
<dbReference type="Gene3D" id="1.10.10.10">
    <property type="entry name" value="Winged helix-like DNA-binding domain superfamily/Winged helix DNA-binding domain"/>
    <property type="match status" value="1"/>
</dbReference>
<keyword evidence="4" id="KW-0804">Transcription</keyword>
<dbReference type="InterPro" id="IPR036388">
    <property type="entry name" value="WH-like_DNA-bd_sf"/>
</dbReference>
<evidence type="ECO:0000259" key="5">
    <source>
        <dbReference type="PROSITE" id="PS50931"/>
    </source>
</evidence>
<dbReference type="HOGENOM" id="CLU_039613_6_4_11"/>
<reference evidence="6 7" key="1">
    <citation type="journal article" date="2009" name="Stand. Genomic Sci.">
        <title>Complete genome sequence of Catenulispora acidiphila type strain (ID 139908).</title>
        <authorList>
            <person name="Copeland A."/>
            <person name="Lapidus A."/>
            <person name="Glavina Del Rio T."/>
            <person name="Nolan M."/>
            <person name="Lucas S."/>
            <person name="Chen F."/>
            <person name="Tice H."/>
            <person name="Cheng J.F."/>
            <person name="Bruce D."/>
            <person name="Goodwin L."/>
            <person name="Pitluck S."/>
            <person name="Mikhailova N."/>
            <person name="Pati A."/>
            <person name="Ivanova N."/>
            <person name="Mavromatis K."/>
            <person name="Chen A."/>
            <person name="Palaniappan K."/>
            <person name="Chain P."/>
            <person name="Land M."/>
            <person name="Hauser L."/>
            <person name="Chang Y.J."/>
            <person name="Jeffries C.D."/>
            <person name="Chertkov O."/>
            <person name="Brettin T."/>
            <person name="Detter J.C."/>
            <person name="Han C."/>
            <person name="Ali Z."/>
            <person name="Tindall B.J."/>
            <person name="Goker M."/>
            <person name="Bristow J."/>
            <person name="Eisen J.A."/>
            <person name="Markowitz V."/>
            <person name="Hugenholtz P."/>
            <person name="Kyrpides N.C."/>
            <person name="Klenk H.P."/>
        </authorList>
    </citation>
    <scope>NUCLEOTIDE SEQUENCE [LARGE SCALE GENOMIC DNA]</scope>
    <source>
        <strain evidence="7">DSM 44928 / JCM 14897 / NBRC 102108 / NRRL B-24433 / ID139908</strain>
    </source>
</reference>
<dbReference type="PANTHER" id="PTHR30346:SF30">
    <property type="entry name" value="SMALL NEUTRAL PROTEASE REGULATORY PROTEIN"/>
    <property type="match status" value="1"/>
</dbReference>
<organism evidence="6 7">
    <name type="scientific">Catenulispora acidiphila (strain DSM 44928 / JCM 14897 / NBRC 102108 / NRRL B-24433 / ID139908)</name>
    <dbReference type="NCBI Taxonomy" id="479433"/>
    <lineage>
        <taxon>Bacteria</taxon>
        <taxon>Bacillati</taxon>
        <taxon>Actinomycetota</taxon>
        <taxon>Actinomycetes</taxon>
        <taxon>Catenulisporales</taxon>
        <taxon>Catenulisporaceae</taxon>
        <taxon>Catenulispora</taxon>
    </lineage>
</organism>
<dbReference type="InterPro" id="IPR036390">
    <property type="entry name" value="WH_DNA-bd_sf"/>
</dbReference>
<dbReference type="SUPFAM" id="SSF53850">
    <property type="entry name" value="Periplasmic binding protein-like II"/>
    <property type="match status" value="1"/>
</dbReference>
<evidence type="ECO:0000256" key="3">
    <source>
        <dbReference type="ARBA" id="ARBA00023125"/>
    </source>
</evidence>
<dbReference type="KEGG" id="cai:Caci_0615"/>
<dbReference type="Gene3D" id="3.40.190.10">
    <property type="entry name" value="Periplasmic binding protein-like II"/>
    <property type="match status" value="2"/>
</dbReference>
<dbReference type="InterPro" id="IPR000847">
    <property type="entry name" value="LysR_HTH_N"/>
</dbReference>
<feature type="domain" description="HTH lysR-type" evidence="5">
    <location>
        <begin position="3"/>
        <end position="60"/>
    </location>
</feature>
<dbReference type="GO" id="GO:0003677">
    <property type="term" value="F:DNA binding"/>
    <property type="evidence" value="ECO:0007669"/>
    <property type="project" value="UniProtKB-KW"/>
</dbReference>
<sequence>MELELRHLRTLCAIADAGSVGRAAAVLGYSQPAMSTQLRRIERLFGEPLFLRGTGGVEPTAYGVEVVAQARDVLARAEAIGRRGSAVASGRDRTLRFAATNTPILPGLVGRLRAVLPDLTVSVSSVYSSTAIVEQLEDDVLDAGVAADYPSLELAHSDRLAHRGIVTEPSFVALPSRHPLARRVEVALSDLASEAWFMTPDDGAGWPGVFYAACQTAGFEPAAVHEFLGDQTQLQTMIADGLGISMVQATLRPLPGVVVKPLIGTPLWCRYLLVWRRAGLNDDVAEALFASASAAYRALIARSAHFQTWAAGAYRTSPTTAPHRSAH</sequence>
<accession>C7PYZ5</accession>
<gene>
    <name evidence="6" type="ordered locus">Caci_0615</name>
</gene>
<dbReference type="CDD" id="cd08414">
    <property type="entry name" value="PBP2_LTTR_aromatics_like"/>
    <property type="match status" value="1"/>
</dbReference>
<dbReference type="SUPFAM" id="SSF46785">
    <property type="entry name" value="Winged helix' DNA-binding domain"/>
    <property type="match status" value="1"/>
</dbReference>
<keyword evidence="7" id="KW-1185">Reference proteome</keyword>
<dbReference type="RefSeq" id="WP_012784846.1">
    <property type="nucleotide sequence ID" value="NC_013131.1"/>
</dbReference>
<keyword evidence="2" id="KW-0805">Transcription regulation</keyword>